<feature type="domain" description="Cytochrome c" evidence="6">
    <location>
        <begin position="40"/>
        <end position="118"/>
    </location>
</feature>
<evidence type="ECO:0000256" key="1">
    <source>
        <dbReference type="ARBA" id="ARBA00022617"/>
    </source>
</evidence>
<keyword evidence="5" id="KW-0812">Transmembrane</keyword>
<evidence type="ECO:0000256" key="5">
    <source>
        <dbReference type="SAM" id="Phobius"/>
    </source>
</evidence>
<gene>
    <name evidence="7" type="primary">cccA</name>
    <name evidence="7" type="ORF">ACFSCZ_01520</name>
</gene>
<dbReference type="Proteomes" id="UP001597301">
    <property type="component" value="Unassembled WGS sequence"/>
</dbReference>
<evidence type="ECO:0000313" key="7">
    <source>
        <dbReference type="EMBL" id="MFD1705429.1"/>
    </source>
</evidence>
<keyword evidence="2 4" id="KW-0479">Metal-binding</keyword>
<dbReference type="InterPro" id="IPR036909">
    <property type="entry name" value="Cyt_c-like_dom_sf"/>
</dbReference>
<evidence type="ECO:0000259" key="6">
    <source>
        <dbReference type="PROSITE" id="PS51007"/>
    </source>
</evidence>
<proteinExistence type="predicted"/>
<reference evidence="8" key="1">
    <citation type="journal article" date="2019" name="Int. J. Syst. Evol. Microbiol.">
        <title>The Global Catalogue of Microorganisms (GCM) 10K type strain sequencing project: providing services to taxonomists for standard genome sequencing and annotation.</title>
        <authorList>
            <consortium name="The Broad Institute Genomics Platform"/>
            <consortium name="The Broad Institute Genome Sequencing Center for Infectious Disease"/>
            <person name="Wu L."/>
            <person name="Ma J."/>
        </authorList>
    </citation>
    <scope>NUCLEOTIDE SEQUENCE [LARGE SCALE GENOMIC DNA]</scope>
    <source>
        <strain evidence="8">CGMCC 1.12295</strain>
    </source>
</reference>
<dbReference type="InterPro" id="IPR054780">
    <property type="entry name" value="Cytochro_C550_firm"/>
</dbReference>
<dbReference type="EMBL" id="JBHUEO010000004">
    <property type="protein sequence ID" value="MFD1705429.1"/>
    <property type="molecule type" value="Genomic_DNA"/>
</dbReference>
<sequence length="118" mass="12416">MKRNAIVPYYLIMVAGLVLVFFLGIKGIGDAKEIAQEQEGGGEEQTEAFDPEQYAQQACITCHGENLEGAGAVPGLHGTGLSKEEISDILVNGRGGMPGGLVPAENVDAMAEWVANLE</sequence>
<evidence type="ECO:0000256" key="4">
    <source>
        <dbReference type="PROSITE-ProRule" id="PRU00433"/>
    </source>
</evidence>
<dbReference type="RefSeq" id="WP_380771836.1">
    <property type="nucleotide sequence ID" value="NZ_JBHUEO010000004.1"/>
</dbReference>
<dbReference type="InterPro" id="IPR009056">
    <property type="entry name" value="Cyt_c-like_dom"/>
</dbReference>
<dbReference type="Gene3D" id="1.10.760.10">
    <property type="entry name" value="Cytochrome c-like domain"/>
    <property type="match status" value="1"/>
</dbReference>
<evidence type="ECO:0000313" key="8">
    <source>
        <dbReference type="Proteomes" id="UP001597301"/>
    </source>
</evidence>
<dbReference type="SUPFAM" id="SSF46626">
    <property type="entry name" value="Cytochrome c"/>
    <property type="match status" value="1"/>
</dbReference>
<keyword evidence="5" id="KW-1133">Transmembrane helix</keyword>
<dbReference type="InterPro" id="IPR012218">
    <property type="entry name" value="Cyt_c_BACSU-c550-type"/>
</dbReference>
<evidence type="ECO:0000256" key="3">
    <source>
        <dbReference type="ARBA" id="ARBA00023004"/>
    </source>
</evidence>
<organism evidence="7 8">
    <name type="scientific">Siminovitchia sediminis</name>
    <dbReference type="NCBI Taxonomy" id="1274353"/>
    <lineage>
        <taxon>Bacteria</taxon>
        <taxon>Bacillati</taxon>
        <taxon>Bacillota</taxon>
        <taxon>Bacilli</taxon>
        <taxon>Bacillales</taxon>
        <taxon>Bacillaceae</taxon>
        <taxon>Siminovitchia</taxon>
    </lineage>
</organism>
<keyword evidence="5" id="KW-0472">Membrane</keyword>
<keyword evidence="1 4" id="KW-0349">Heme</keyword>
<dbReference type="Pfam" id="PF13442">
    <property type="entry name" value="Cytochrome_CBB3"/>
    <property type="match status" value="1"/>
</dbReference>
<dbReference type="PROSITE" id="PS51007">
    <property type="entry name" value="CYTC"/>
    <property type="match status" value="1"/>
</dbReference>
<name>A0ABW4KDM7_9BACI</name>
<comment type="caution">
    <text evidence="7">The sequence shown here is derived from an EMBL/GenBank/DDBJ whole genome shotgun (WGS) entry which is preliminary data.</text>
</comment>
<keyword evidence="8" id="KW-1185">Reference proteome</keyword>
<feature type="transmembrane region" description="Helical" evidence="5">
    <location>
        <begin position="6"/>
        <end position="25"/>
    </location>
</feature>
<dbReference type="NCBIfam" id="NF045773">
    <property type="entry name" value="cytochro_C550"/>
    <property type="match status" value="1"/>
</dbReference>
<protein>
    <submittedName>
        <fullName evidence="7">Cytochrome c550</fullName>
    </submittedName>
</protein>
<dbReference type="PIRSF" id="PIRSF000025">
    <property type="entry name" value="Cytc_Bsub_c550"/>
    <property type="match status" value="1"/>
</dbReference>
<evidence type="ECO:0000256" key="2">
    <source>
        <dbReference type="ARBA" id="ARBA00022723"/>
    </source>
</evidence>
<keyword evidence="3 4" id="KW-0408">Iron</keyword>
<accession>A0ABW4KDM7</accession>